<feature type="binding site" evidence="9">
    <location>
        <begin position="229"/>
        <end position="234"/>
    </location>
    <ligand>
        <name>GTP</name>
        <dbReference type="ChEBI" id="CHEBI:37565"/>
    </ligand>
</feature>
<evidence type="ECO:0000259" key="11">
    <source>
        <dbReference type="PROSITE" id="PS51709"/>
    </source>
</evidence>
<keyword evidence="9" id="KW-0963">Cytoplasm</keyword>
<evidence type="ECO:0000256" key="8">
    <source>
        <dbReference type="ARBA" id="ARBA00023134"/>
    </source>
</evidence>
<dbReference type="InterPro" id="IPR031168">
    <property type="entry name" value="G_TrmE"/>
</dbReference>
<evidence type="ECO:0000256" key="7">
    <source>
        <dbReference type="ARBA" id="ARBA00022958"/>
    </source>
</evidence>
<evidence type="ECO:0000256" key="6">
    <source>
        <dbReference type="ARBA" id="ARBA00022842"/>
    </source>
</evidence>
<evidence type="ECO:0000256" key="1">
    <source>
        <dbReference type="ARBA" id="ARBA00011043"/>
    </source>
</evidence>
<dbReference type="InterPro" id="IPR004520">
    <property type="entry name" value="GTPase_MnmE"/>
</dbReference>
<dbReference type="InterPro" id="IPR025867">
    <property type="entry name" value="MnmE_helical"/>
</dbReference>
<feature type="binding site" evidence="9">
    <location>
        <position position="84"/>
    </location>
    <ligand>
        <name>(6S)-5-formyl-5,6,7,8-tetrahydrofolate</name>
        <dbReference type="ChEBI" id="CHEBI:57457"/>
    </ligand>
</feature>
<keyword evidence="3 9" id="KW-0479">Metal-binding</keyword>
<keyword evidence="7 9" id="KW-0630">Potassium</keyword>
<dbReference type="InterPro" id="IPR027417">
    <property type="entry name" value="P-loop_NTPase"/>
</dbReference>
<dbReference type="AlphaFoldDB" id="A0A8J6TRJ4"/>
<name>A0A8J6TRJ4_9FIRM</name>
<dbReference type="SUPFAM" id="SSF52540">
    <property type="entry name" value="P-loop containing nucleoside triphosphate hydrolases"/>
    <property type="match status" value="1"/>
</dbReference>
<keyword evidence="2 9" id="KW-0819">tRNA processing</keyword>
<dbReference type="CDD" id="cd14858">
    <property type="entry name" value="TrmE_N"/>
    <property type="match status" value="1"/>
</dbReference>
<dbReference type="Proteomes" id="UP000632659">
    <property type="component" value="Unassembled WGS sequence"/>
</dbReference>
<reference evidence="12" key="1">
    <citation type="submission" date="2020-08" db="EMBL/GenBank/DDBJ databases">
        <title>Genome public.</title>
        <authorList>
            <person name="Liu C."/>
            <person name="Sun Q."/>
        </authorList>
    </citation>
    <scope>NUCLEOTIDE SEQUENCE</scope>
    <source>
        <strain evidence="12">NSJ-15</strain>
    </source>
</reference>
<dbReference type="EMBL" id="JACRTL010000003">
    <property type="protein sequence ID" value="MBC8610901.1"/>
    <property type="molecule type" value="Genomic_DNA"/>
</dbReference>
<dbReference type="GO" id="GO:0005525">
    <property type="term" value="F:GTP binding"/>
    <property type="evidence" value="ECO:0007669"/>
    <property type="project" value="UniProtKB-UniRule"/>
</dbReference>
<feature type="binding site" evidence="9">
    <location>
        <position position="254"/>
    </location>
    <ligand>
        <name>Mg(2+)</name>
        <dbReference type="ChEBI" id="CHEBI:18420"/>
    </ligand>
</feature>
<accession>A0A8J6TRJ4</accession>
<dbReference type="PANTHER" id="PTHR42714">
    <property type="entry name" value="TRNA MODIFICATION GTPASE GTPBP3"/>
    <property type="match status" value="1"/>
</dbReference>
<dbReference type="FunFam" id="3.30.1360.120:FF:000003">
    <property type="entry name" value="tRNA modification GTPase MnmE"/>
    <property type="match status" value="1"/>
</dbReference>
<protein>
    <recommendedName>
        <fullName evidence="9">tRNA modification GTPase MnmE</fullName>
        <ecNumber evidence="9">3.6.-.-</ecNumber>
    </recommendedName>
</protein>
<dbReference type="GO" id="GO:0005829">
    <property type="term" value="C:cytosol"/>
    <property type="evidence" value="ECO:0007669"/>
    <property type="project" value="TreeGrafter"/>
</dbReference>
<comment type="cofactor">
    <cofactor evidence="9">
        <name>K(+)</name>
        <dbReference type="ChEBI" id="CHEBI:29103"/>
    </cofactor>
    <text evidence="9">Binds 1 potassium ion per subunit.</text>
</comment>
<gene>
    <name evidence="9 12" type="primary">mnmE</name>
    <name evidence="9" type="synonym">trmE</name>
    <name evidence="12" type="ORF">H8702_07165</name>
</gene>
<feature type="binding site" evidence="9">
    <location>
        <begin position="273"/>
        <end position="276"/>
    </location>
    <ligand>
        <name>GTP</name>
        <dbReference type="ChEBI" id="CHEBI:37565"/>
    </ligand>
</feature>
<feature type="binding site" evidence="9">
    <location>
        <position position="21"/>
    </location>
    <ligand>
        <name>(6S)-5-formyl-5,6,7,8-tetrahydrofolate</name>
        <dbReference type="ChEBI" id="CHEBI:57457"/>
    </ligand>
</feature>
<feature type="binding site" evidence="9">
    <location>
        <position position="248"/>
    </location>
    <ligand>
        <name>K(+)</name>
        <dbReference type="ChEBI" id="CHEBI:29103"/>
    </ligand>
</feature>
<dbReference type="RefSeq" id="WP_187536476.1">
    <property type="nucleotide sequence ID" value="NZ_JACRTL010000003.1"/>
</dbReference>
<dbReference type="Gene3D" id="3.30.1360.120">
    <property type="entry name" value="Probable tRNA modification gtpase trme, domain 1"/>
    <property type="match status" value="1"/>
</dbReference>
<dbReference type="GO" id="GO:0042802">
    <property type="term" value="F:identical protein binding"/>
    <property type="evidence" value="ECO:0007669"/>
    <property type="project" value="UniProtKB-ARBA"/>
</dbReference>
<dbReference type="SUPFAM" id="SSF116878">
    <property type="entry name" value="TrmE connector domain"/>
    <property type="match status" value="1"/>
</dbReference>
<dbReference type="Gene3D" id="3.40.50.300">
    <property type="entry name" value="P-loop containing nucleotide triphosphate hydrolases"/>
    <property type="match status" value="1"/>
</dbReference>
<comment type="subunit">
    <text evidence="9">Homodimer. Heterotetramer of two MnmE and two MnmG subunits.</text>
</comment>
<feature type="binding site" evidence="9">
    <location>
        <position position="253"/>
    </location>
    <ligand>
        <name>K(+)</name>
        <dbReference type="ChEBI" id="CHEBI:29103"/>
    </ligand>
</feature>
<dbReference type="InterPro" id="IPR005225">
    <property type="entry name" value="Small_GTP-bd"/>
</dbReference>
<comment type="caution">
    <text evidence="9">Lacks conserved residue(s) required for the propagation of feature annotation.</text>
</comment>
<keyword evidence="6 9" id="KW-0460">Magnesium</keyword>
<feature type="binding site" evidence="9">
    <location>
        <position position="123"/>
    </location>
    <ligand>
        <name>(6S)-5-formyl-5,6,7,8-tetrahydrofolate</name>
        <dbReference type="ChEBI" id="CHEBI:57457"/>
    </ligand>
</feature>
<comment type="function">
    <text evidence="9">Exhibits a very high intrinsic GTPase hydrolysis rate. Involved in the addition of a carboxymethylaminomethyl (cmnm) group at the wobble position (U34) of certain tRNAs, forming tRNA-cmnm(5)s(2)U34.</text>
</comment>
<dbReference type="InterPro" id="IPR018948">
    <property type="entry name" value="GTP-bd_TrmE_N"/>
</dbReference>
<comment type="caution">
    <text evidence="12">The sequence shown here is derived from an EMBL/GenBank/DDBJ whole genome shotgun (WGS) entry which is preliminary data.</text>
</comment>
<proteinExistence type="inferred from homology"/>
<dbReference type="Pfam" id="PF10396">
    <property type="entry name" value="TrmE_N"/>
    <property type="match status" value="1"/>
</dbReference>
<evidence type="ECO:0000256" key="3">
    <source>
        <dbReference type="ARBA" id="ARBA00022723"/>
    </source>
</evidence>
<dbReference type="GO" id="GO:0046872">
    <property type="term" value="F:metal ion binding"/>
    <property type="evidence" value="ECO:0007669"/>
    <property type="project" value="UniProtKB-KW"/>
</dbReference>
<feature type="binding site" evidence="9">
    <location>
        <position position="229"/>
    </location>
    <ligand>
        <name>K(+)</name>
        <dbReference type="ChEBI" id="CHEBI:29103"/>
    </ligand>
</feature>
<evidence type="ECO:0000256" key="10">
    <source>
        <dbReference type="RuleBase" id="RU003313"/>
    </source>
</evidence>
<dbReference type="HAMAP" id="MF_00379">
    <property type="entry name" value="GTPase_MnmE"/>
    <property type="match status" value="1"/>
</dbReference>
<keyword evidence="13" id="KW-1185">Reference proteome</keyword>
<dbReference type="GO" id="GO:0003924">
    <property type="term" value="F:GTPase activity"/>
    <property type="evidence" value="ECO:0007669"/>
    <property type="project" value="UniProtKB-UniRule"/>
</dbReference>
<evidence type="ECO:0000256" key="9">
    <source>
        <dbReference type="HAMAP-Rule" id="MF_00379"/>
    </source>
</evidence>
<comment type="similarity">
    <text evidence="1 9 10">Belongs to the TRAFAC class TrmE-Era-EngA-EngB-Septin-like GTPase superfamily. TrmE GTPase family.</text>
</comment>
<dbReference type="NCBIfam" id="TIGR00450">
    <property type="entry name" value="mnmE_trmE_thdF"/>
    <property type="match status" value="1"/>
</dbReference>
<dbReference type="CDD" id="cd04164">
    <property type="entry name" value="trmE"/>
    <property type="match status" value="1"/>
</dbReference>
<dbReference type="InterPro" id="IPR027368">
    <property type="entry name" value="MnmE_dom2"/>
</dbReference>
<dbReference type="EC" id="3.6.-.-" evidence="9"/>
<feature type="binding site" evidence="9">
    <location>
        <position position="456"/>
    </location>
    <ligand>
        <name>(6S)-5-formyl-5,6,7,8-tetrahydrofolate</name>
        <dbReference type="ChEBI" id="CHEBI:57457"/>
    </ligand>
</feature>
<evidence type="ECO:0000256" key="5">
    <source>
        <dbReference type="ARBA" id="ARBA00022801"/>
    </source>
</evidence>
<dbReference type="InterPro" id="IPR006073">
    <property type="entry name" value="GTP-bd"/>
</dbReference>
<sequence>MSNTIAAIATPLALGGVSMIRISGDEAIKIADRIFHPSRCDSLQELEGYSASYGVVFDEQGAIDDGMALIYRAPKSYTGEDVVEISCHGGIYITKRVLRLVIEKGARLAGPGEFSKRAFLNGKLSLTQAESIMDLINSKSEQAMRSSRAQMDGALYQKIEAMKTTLLNTAGHLAAWVDYPEEEIEEIREETLLKTLQDCEKQMNHLLDTFDTGKMLREGIETAIVGKTNVGKSTLMNLLSGCEKSIVTDIAGTTRDVIEETVNLGNVILRLADTAGIRETDDFVEQKGVELSLKRIRNAGFVLAVFDYSEELNEDDRKIIQEVIACNTPTLAVVNKTDLTQKINLSYINDNFKQIVYTDQKDPFSLQRLIDAIETVLEFHQIDLSDGMIANERQRSCALRTQQALKEAVQAMEFGMTLDAVTVSIDQAIEALLELTGERVTEKVVDQVFHNFCVGK</sequence>
<dbReference type="Pfam" id="PF12631">
    <property type="entry name" value="MnmE_helical"/>
    <property type="match status" value="1"/>
</dbReference>
<dbReference type="InterPro" id="IPR027266">
    <property type="entry name" value="TrmE/GcvT-like"/>
</dbReference>
<feature type="domain" description="TrmE-type G" evidence="11">
    <location>
        <begin position="219"/>
        <end position="378"/>
    </location>
</feature>
<evidence type="ECO:0000256" key="4">
    <source>
        <dbReference type="ARBA" id="ARBA00022741"/>
    </source>
</evidence>
<keyword evidence="5 9" id="KW-0378">Hydrolase</keyword>
<keyword evidence="8 9" id="KW-0342">GTP-binding</keyword>
<comment type="subcellular location">
    <subcellularLocation>
        <location evidence="9">Cytoplasm</location>
    </subcellularLocation>
</comment>
<evidence type="ECO:0000313" key="13">
    <source>
        <dbReference type="Proteomes" id="UP000632659"/>
    </source>
</evidence>
<feature type="binding site" evidence="9">
    <location>
        <position position="250"/>
    </location>
    <ligand>
        <name>K(+)</name>
        <dbReference type="ChEBI" id="CHEBI:29103"/>
    </ligand>
</feature>
<dbReference type="PROSITE" id="PS51709">
    <property type="entry name" value="G_TRME"/>
    <property type="match status" value="1"/>
</dbReference>
<dbReference type="Pfam" id="PF01926">
    <property type="entry name" value="MMR_HSR1"/>
    <property type="match status" value="1"/>
</dbReference>
<feature type="binding site" evidence="9">
    <location>
        <position position="233"/>
    </location>
    <ligand>
        <name>Mg(2+)</name>
        <dbReference type="ChEBI" id="CHEBI:18420"/>
    </ligand>
</feature>
<organism evidence="12 13">
    <name type="scientific">Massiliimalia timonensis</name>
    <dbReference type="NCBI Taxonomy" id="1987501"/>
    <lineage>
        <taxon>Bacteria</taxon>
        <taxon>Bacillati</taxon>
        <taxon>Bacillota</taxon>
        <taxon>Clostridia</taxon>
        <taxon>Eubacteriales</taxon>
        <taxon>Oscillospiraceae</taxon>
        <taxon>Massiliimalia</taxon>
    </lineage>
</organism>
<dbReference type="Gene3D" id="1.20.120.430">
    <property type="entry name" value="tRNA modification GTPase MnmE domain 2"/>
    <property type="match status" value="1"/>
</dbReference>
<dbReference type="GO" id="GO:0030488">
    <property type="term" value="P:tRNA methylation"/>
    <property type="evidence" value="ECO:0007669"/>
    <property type="project" value="TreeGrafter"/>
</dbReference>
<dbReference type="NCBIfam" id="TIGR00231">
    <property type="entry name" value="small_GTP"/>
    <property type="match status" value="1"/>
</dbReference>
<dbReference type="GO" id="GO:0002098">
    <property type="term" value="P:tRNA wobble uridine modification"/>
    <property type="evidence" value="ECO:0007669"/>
    <property type="project" value="TreeGrafter"/>
</dbReference>
<feature type="binding site" evidence="9">
    <location>
        <begin position="248"/>
        <end position="254"/>
    </location>
    <ligand>
        <name>GTP</name>
        <dbReference type="ChEBI" id="CHEBI:37565"/>
    </ligand>
</feature>
<dbReference type="PANTHER" id="PTHR42714:SF2">
    <property type="entry name" value="TRNA MODIFICATION GTPASE GTPBP3, MITOCHONDRIAL"/>
    <property type="match status" value="1"/>
</dbReference>
<keyword evidence="4 9" id="KW-0547">Nucleotide-binding</keyword>
<evidence type="ECO:0000313" key="12">
    <source>
        <dbReference type="EMBL" id="MBC8610901.1"/>
    </source>
</evidence>
<evidence type="ECO:0000256" key="2">
    <source>
        <dbReference type="ARBA" id="ARBA00022694"/>
    </source>
</evidence>